<gene>
    <name evidence="5" type="ORF">SAMN02746019_00012780</name>
</gene>
<protein>
    <submittedName>
        <fullName evidence="5">Cyanophycinase</fullName>
    </submittedName>
</protein>
<keyword evidence="4" id="KW-0720">Serine protease</keyword>
<proteinExistence type="inferred from homology"/>
<dbReference type="InterPro" id="IPR005320">
    <property type="entry name" value="Peptidase_S51"/>
</dbReference>
<dbReference type="InParanoid" id="A0A212REB4"/>
<dbReference type="Proteomes" id="UP000197025">
    <property type="component" value="Unassembled WGS sequence"/>
</dbReference>
<name>A0A212REB4_9CHLR</name>
<evidence type="ECO:0000313" key="6">
    <source>
        <dbReference type="Proteomes" id="UP000197025"/>
    </source>
</evidence>
<evidence type="ECO:0000256" key="1">
    <source>
        <dbReference type="ARBA" id="ARBA00006534"/>
    </source>
</evidence>
<dbReference type="GO" id="GO:0006508">
    <property type="term" value="P:proteolysis"/>
    <property type="evidence" value="ECO:0007669"/>
    <property type="project" value="UniProtKB-KW"/>
</dbReference>
<keyword evidence="3" id="KW-0378">Hydrolase</keyword>
<dbReference type="EMBL" id="FYEK01000044">
    <property type="protein sequence ID" value="SNB70629.1"/>
    <property type="molecule type" value="Genomic_DNA"/>
</dbReference>
<sequence length="221" mass="23897">MGQKGPLRWRSGSGWLVLCGGEEAEEVHRMALARSAPGLAVVVAAAETPETARAYEHRYRAWGGPPCRVLTLRSREEAFQTAHTRMLLEARLILIADGDIRRLLETFFDTPALQAMLTAYHAGAVLVGIGAGAEAMGTWVLRSGREETLGAWGWLPGAFVVSHYTPEAARALQAALHRRPFAYGIGLAEGAALALGPHDQIERWGAGEITVIFGARWLHPG</sequence>
<comment type="similarity">
    <text evidence="1">Belongs to the peptidase S51 family.</text>
</comment>
<evidence type="ECO:0000313" key="5">
    <source>
        <dbReference type="EMBL" id="SNB70629.1"/>
    </source>
</evidence>
<keyword evidence="2" id="KW-0645">Protease</keyword>
<dbReference type="OrthoDB" id="151166at2"/>
<dbReference type="RefSeq" id="WP_088571926.1">
    <property type="nucleotide sequence ID" value="NZ_FYEK01000044.1"/>
</dbReference>
<evidence type="ECO:0000256" key="3">
    <source>
        <dbReference type="ARBA" id="ARBA00022801"/>
    </source>
</evidence>
<dbReference type="InterPro" id="IPR029062">
    <property type="entry name" value="Class_I_gatase-like"/>
</dbReference>
<reference evidence="6" key="1">
    <citation type="submission" date="2017-06" db="EMBL/GenBank/DDBJ databases">
        <authorList>
            <person name="Varghese N."/>
            <person name="Submissions S."/>
        </authorList>
    </citation>
    <scope>NUCLEOTIDE SEQUENCE [LARGE SCALE GENOMIC DNA]</scope>
    <source>
        <strain evidence="6">JAD2</strain>
    </source>
</reference>
<dbReference type="Pfam" id="PF03575">
    <property type="entry name" value="Peptidase_S51"/>
    <property type="match status" value="1"/>
</dbReference>
<dbReference type="PANTHER" id="PTHR36175">
    <property type="entry name" value="CYANOPHYCINASE"/>
    <property type="match status" value="1"/>
</dbReference>
<dbReference type="SUPFAM" id="SSF52317">
    <property type="entry name" value="Class I glutamine amidotransferase-like"/>
    <property type="match status" value="1"/>
</dbReference>
<keyword evidence="6" id="KW-1185">Reference proteome</keyword>
<evidence type="ECO:0000256" key="2">
    <source>
        <dbReference type="ARBA" id="ARBA00022670"/>
    </source>
</evidence>
<accession>A0A212REB4</accession>
<dbReference type="Gene3D" id="3.40.50.880">
    <property type="match status" value="1"/>
</dbReference>
<dbReference type="GO" id="GO:0008236">
    <property type="term" value="F:serine-type peptidase activity"/>
    <property type="evidence" value="ECO:0007669"/>
    <property type="project" value="UniProtKB-KW"/>
</dbReference>
<organism evidence="5 6">
    <name type="scientific">Thermoflexus hugenholtzii JAD2</name>
    <dbReference type="NCBI Taxonomy" id="877466"/>
    <lineage>
        <taxon>Bacteria</taxon>
        <taxon>Bacillati</taxon>
        <taxon>Chloroflexota</taxon>
        <taxon>Thermoflexia</taxon>
        <taxon>Thermoflexales</taxon>
        <taxon>Thermoflexaceae</taxon>
        <taxon>Thermoflexus</taxon>
    </lineage>
</organism>
<dbReference type="PANTHER" id="PTHR36175:SF1">
    <property type="entry name" value="CYANOPHYCINASE"/>
    <property type="match status" value="1"/>
</dbReference>
<evidence type="ECO:0000256" key="4">
    <source>
        <dbReference type="ARBA" id="ARBA00022825"/>
    </source>
</evidence>
<dbReference type="AlphaFoldDB" id="A0A212REB4"/>